<keyword evidence="8" id="KW-1185">Reference proteome</keyword>
<protein>
    <submittedName>
        <fullName evidence="7">DnaK family protein</fullName>
    </submittedName>
</protein>
<dbReference type="CDD" id="cd10230">
    <property type="entry name" value="ASKHA_NBD_HSP70_HYOU1"/>
    <property type="match status" value="1"/>
</dbReference>
<evidence type="ECO:0000256" key="1">
    <source>
        <dbReference type="ARBA" id="ARBA00007381"/>
    </source>
</evidence>
<feature type="compositionally biased region" description="Basic and acidic residues" evidence="5">
    <location>
        <begin position="636"/>
        <end position="646"/>
    </location>
</feature>
<dbReference type="OrthoDB" id="10262720at2759"/>
<feature type="signal peptide" evidence="6">
    <location>
        <begin position="1"/>
        <end position="25"/>
    </location>
</feature>
<sequence length="884" mass="98825">MGDVRWRTLSLAAVLLTLMSAPVDSSFGAMSIDLGSQFLKVGLVKPGVPMEIVLNKESQRKTPNVLSIRNGERLFGDAAQGLAVRYPASVYGHLLDLVAKHIDHPSVKVFRQRFPHLAVEKHINESSVVFPIGDTTYPVETLLAMILTNVREFTEAFAEMSIRDVVISLPAYFTQAERLVIEKAAEIAKLNLLQLLNDGTAAALNYGVFRRKEITEKPQRLLIYDMGAAKTIATLVEYKLAKAKYGKEPKVTVLGVGFDRTLGGLEMTLRLRDLLVTKFNEHYKTKKAITTSEKAMAKLFKEAERLKQVLSANPDHYAQIESVHEDIDMRVHVTREEFNKLIDDLIETSGFACGSSSENRRADFGPIGLSFSPLPTSLYVENVILKVDQVVLMGAGTRVPRVQEELQKFICGLILAPPVEEYSTTLIAVQLCFSKELGRFLNTDEAIAMGALFQAAHLSKGFKVKPFGVEELVIFPVQVNFISKQKQENGEVIEKPITRQLFQFKSKYPTTKKTITFTSYTDDFSFDLNYSGLKHFNEQQIKEFDSLVSHLNKVSISGVAKALAEKYKPEQTEFVGVKVAFQLDLSGILRIEKAEALALVLAGRDGGGANGLLSSITKTITGFFSSKTEEGEPTESDDKKEEDAVETKNGTSTDATKEKSTIPEVSKVTLKIKQMYTTAHLMSKQDVAGAKKILEQFEKRERHARERAAAENELEGYAFEVSQLLEEEEYVKHSTEEERNKLTELVKSIRSWLEDETTPDTKTSEFTKRHVALQTLLRPIKKRVEEVKTLGPALNNLESMLNSSRIMVKMGGDDEKSLFNKSDADAFGKKLDKLATWLTEKKEAQAKRKPNEDPALTTSEVTAKSYTSRAIYEHFVNHDPLNLL</sequence>
<dbReference type="GO" id="GO:0034663">
    <property type="term" value="C:endoplasmic reticulum chaperone complex"/>
    <property type="evidence" value="ECO:0007669"/>
    <property type="project" value="TreeGrafter"/>
</dbReference>
<dbReference type="Gene3D" id="3.90.640.10">
    <property type="entry name" value="Actin, Chain A, domain 4"/>
    <property type="match status" value="1"/>
</dbReference>
<proteinExistence type="inferred from homology"/>
<dbReference type="GO" id="GO:0030968">
    <property type="term" value="P:endoplasmic reticulum unfolded protein response"/>
    <property type="evidence" value="ECO:0007669"/>
    <property type="project" value="TreeGrafter"/>
</dbReference>
<dbReference type="Pfam" id="PF00012">
    <property type="entry name" value="HSP70"/>
    <property type="match status" value="1"/>
</dbReference>
<reference evidence="7 8" key="1">
    <citation type="submission" date="2013-12" db="EMBL/GenBank/DDBJ databases">
        <title>Draft genome of the parsitic nematode Ancylostoma duodenale.</title>
        <authorList>
            <person name="Mitreva M."/>
        </authorList>
    </citation>
    <scope>NUCLEOTIDE SEQUENCE [LARGE SCALE GENOMIC DNA]</scope>
    <source>
        <strain evidence="7 8">Zhejiang</strain>
    </source>
</reference>
<accession>A0A0C2GBS4</accession>
<evidence type="ECO:0000256" key="2">
    <source>
        <dbReference type="ARBA" id="ARBA00022741"/>
    </source>
</evidence>
<dbReference type="EMBL" id="KN733081">
    <property type="protein sequence ID" value="KIH58470.1"/>
    <property type="molecule type" value="Genomic_DNA"/>
</dbReference>
<gene>
    <name evidence="7" type="ORF">ANCDUO_11323</name>
</gene>
<comment type="similarity">
    <text evidence="1">Belongs to the heat shock protein 70 family.</text>
</comment>
<evidence type="ECO:0000313" key="7">
    <source>
        <dbReference type="EMBL" id="KIH58470.1"/>
    </source>
</evidence>
<dbReference type="AlphaFoldDB" id="A0A0C2GBS4"/>
<dbReference type="FunFam" id="3.90.640.10:FF:000004">
    <property type="entry name" value="Heat shock 70 kDa protein 4"/>
    <property type="match status" value="1"/>
</dbReference>
<dbReference type="InterPro" id="IPR029048">
    <property type="entry name" value="HSP70_C_sf"/>
</dbReference>
<keyword evidence="3" id="KW-0067">ATP-binding</keyword>
<dbReference type="PANTHER" id="PTHR45639:SF9">
    <property type="entry name" value="HYPOXIA UP-REGULATED PROTEIN 1"/>
    <property type="match status" value="1"/>
</dbReference>
<keyword evidence="4" id="KW-0175">Coiled coil</keyword>
<evidence type="ECO:0000256" key="4">
    <source>
        <dbReference type="SAM" id="Coils"/>
    </source>
</evidence>
<dbReference type="InterPro" id="IPR013126">
    <property type="entry name" value="Hsp_70_fam"/>
</dbReference>
<dbReference type="GO" id="GO:0005524">
    <property type="term" value="F:ATP binding"/>
    <property type="evidence" value="ECO:0007669"/>
    <property type="project" value="UniProtKB-KW"/>
</dbReference>
<keyword evidence="2" id="KW-0547">Nucleotide-binding</keyword>
<evidence type="ECO:0000256" key="6">
    <source>
        <dbReference type="SAM" id="SignalP"/>
    </source>
</evidence>
<keyword evidence="6" id="KW-0732">Signal</keyword>
<dbReference type="Gene3D" id="1.20.1270.10">
    <property type="match status" value="1"/>
</dbReference>
<feature type="chain" id="PRO_5002149164" evidence="6">
    <location>
        <begin position="26"/>
        <end position="884"/>
    </location>
</feature>
<dbReference type="Proteomes" id="UP000054047">
    <property type="component" value="Unassembled WGS sequence"/>
</dbReference>
<evidence type="ECO:0000313" key="8">
    <source>
        <dbReference type="Proteomes" id="UP000054047"/>
    </source>
</evidence>
<feature type="coiled-coil region" evidence="4">
    <location>
        <begin position="693"/>
        <end position="727"/>
    </location>
</feature>
<dbReference type="GO" id="GO:0140662">
    <property type="term" value="F:ATP-dependent protein folding chaperone"/>
    <property type="evidence" value="ECO:0007669"/>
    <property type="project" value="InterPro"/>
</dbReference>
<dbReference type="SUPFAM" id="SSF53067">
    <property type="entry name" value="Actin-like ATPase domain"/>
    <property type="match status" value="2"/>
</dbReference>
<dbReference type="SUPFAM" id="SSF100934">
    <property type="entry name" value="Heat shock protein 70kD (HSP70), C-terminal subdomain"/>
    <property type="match status" value="1"/>
</dbReference>
<dbReference type="Gene3D" id="3.30.30.30">
    <property type="match status" value="1"/>
</dbReference>
<dbReference type="Gene3D" id="2.60.34.10">
    <property type="entry name" value="Substrate Binding Domain Of DNAk, Chain A, domain 1"/>
    <property type="match status" value="1"/>
</dbReference>
<evidence type="ECO:0000256" key="5">
    <source>
        <dbReference type="SAM" id="MobiDB-lite"/>
    </source>
</evidence>
<name>A0A0C2GBS4_9BILA</name>
<dbReference type="PANTHER" id="PTHR45639">
    <property type="entry name" value="HSC70CB, ISOFORM G-RELATED"/>
    <property type="match status" value="1"/>
</dbReference>
<evidence type="ECO:0000256" key="3">
    <source>
        <dbReference type="ARBA" id="ARBA00022840"/>
    </source>
</evidence>
<organism evidence="7 8">
    <name type="scientific">Ancylostoma duodenale</name>
    <dbReference type="NCBI Taxonomy" id="51022"/>
    <lineage>
        <taxon>Eukaryota</taxon>
        <taxon>Metazoa</taxon>
        <taxon>Ecdysozoa</taxon>
        <taxon>Nematoda</taxon>
        <taxon>Chromadorea</taxon>
        <taxon>Rhabditida</taxon>
        <taxon>Rhabditina</taxon>
        <taxon>Rhabditomorpha</taxon>
        <taxon>Strongyloidea</taxon>
        <taxon>Ancylostomatidae</taxon>
        <taxon>Ancylostomatinae</taxon>
        <taxon>Ancylostoma</taxon>
    </lineage>
</organism>
<dbReference type="InterPro" id="IPR043129">
    <property type="entry name" value="ATPase_NBD"/>
</dbReference>
<dbReference type="InterPro" id="IPR029047">
    <property type="entry name" value="HSP70_peptide-bd_sf"/>
</dbReference>
<dbReference type="Gene3D" id="3.30.420.40">
    <property type="match status" value="2"/>
</dbReference>
<feature type="region of interest" description="Disordered" evidence="5">
    <location>
        <begin position="624"/>
        <end position="660"/>
    </location>
</feature>